<feature type="transmembrane region" description="Helical" evidence="1">
    <location>
        <begin position="130"/>
        <end position="150"/>
    </location>
</feature>
<feature type="transmembrane region" description="Helical" evidence="1">
    <location>
        <begin position="76"/>
        <end position="93"/>
    </location>
</feature>
<accession>A0A238JBV6</accession>
<feature type="transmembrane region" description="Helical" evidence="1">
    <location>
        <begin position="242"/>
        <end position="262"/>
    </location>
</feature>
<proteinExistence type="predicted"/>
<dbReference type="InterPro" id="IPR000620">
    <property type="entry name" value="EamA_dom"/>
</dbReference>
<feature type="transmembrane region" description="Helical" evidence="1">
    <location>
        <begin position="156"/>
        <end position="174"/>
    </location>
</feature>
<feature type="transmembrane region" description="Helical" evidence="1">
    <location>
        <begin position="45"/>
        <end position="64"/>
    </location>
</feature>
<dbReference type="RefSeq" id="WP_235871910.1">
    <property type="nucleotide sequence ID" value="NZ_FXXP01000002.1"/>
</dbReference>
<dbReference type="AlphaFoldDB" id="A0A238JBV6"/>
<dbReference type="PANTHER" id="PTHR22911">
    <property type="entry name" value="ACYL-MALONYL CONDENSING ENZYME-RELATED"/>
    <property type="match status" value="1"/>
</dbReference>
<gene>
    <name evidence="3" type="ORF">TRP8649_02306</name>
</gene>
<feature type="transmembrane region" description="Helical" evidence="1">
    <location>
        <begin position="186"/>
        <end position="208"/>
    </location>
</feature>
<organism evidence="3 4">
    <name type="scientific">Pelagimonas phthalicica</name>
    <dbReference type="NCBI Taxonomy" id="1037362"/>
    <lineage>
        <taxon>Bacteria</taxon>
        <taxon>Pseudomonadati</taxon>
        <taxon>Pseudomonadota</taxon>
        <taxon>Alphaproteobacteria</taxon>
        <taxon>Rhodobacterales</taxon>
        <taxon>Roseobacteraceae</taxon>
        <taxon>Pelagimonas</taxon>
    </lineage>
</organism>
<dbReference type="InterPro" id="IPR037185">
    <property type="entry name" value="EmrE-like"/>
</dbReference>
<feature type="transmembrane region" description="Helical" evidence="1">
    <location>
        <begin position="268"/>
        <end position="286"/>
    </location>
</feature>
<dbReference type="Pfam" id="PF00892">
    <property type="entry name" value="EamA"/>
    <property type="match status" value="2"/>
</dbReference>
<evidence type="ECO:0000313" key="3">
    <source>
        <dbReference type="EMBL" id="SMX28191.1"/>
    </source>
</evidence>
<name>A0A238JBV6_9RHOB</name>
<evidence type="ECO:0000259" key="2">
    <source>
        <dbReference type="Pfam" id="PF00892"/>
    </source>
</evidence>
<dbReference type="SUPFAM" id="SSF103481">
    <property type="entry name" value="Multidrug resistance efflux transporter EmrE"/>
    <property type="match status" value="2"/>
</dbReference>
<feature type="domain" description="EamA" evidence="2">
    <location>
        <begin position="14"/>
        <end position="146"/>
    </location>
</feature>
<dbReference type="GO" id="GO:0016020">
    <property type="term" value="C:membrane"/>
    <property type="evidence" value="ECO:0007669"/>
    <property type="project" value="InterPro"/>
</dbReference>
<feature type="transmembrane region" description="Helical" evidence="1">
    <location>
        <begin position="105"/>
        <end position="123"/>
    </location>
</feature>
<evidence type="ECO:0000256" key="1">
    <source>
        <dbReference type="SAM" id="Phobius"/>
    </source>
</evidence>
<keyword evidence="1" id="KW-0812">Transmembrane</keyword>
<protein>
    <submittedName>
        <fullName evidence="3">EamA-like transporter family protein</fullName>
    </submittedName>
</protein>
<feature type="transmembrane region" description="Helical" evidence="1">
    <location>
        <begin position="214"/>
        <end position="235"/>
    </location>
</feature>
<keyword evidence="1" id="KW-0472">Membrane</keyword>
<feature type="transmembrane region" description="Helical" evidence="1">
    <location>
        <begin position="12"/>
        <end position="33"/>
    </location>
</feature>
<feature type="domain" description="EamA" evidence="2">
    <location>
        <begin position="157"/>
        <end position="281"/>
    </location>
</feature>
<evidence type="ECO:0000313" key="4">
    <source>
        <dbReference type="Proteomes" id="UP000225972"/>
    </source>
</evidence>
<dbReference type="EMBL" id="FXXP01000002">
    <property type="protein sequence ID" value="SMX28191.1"/>
    <property type="molecule type" value="Genomic_DNA"/>
</dbReference>
<keyword evidence="1" id="KW-1133">Transmembrane helix</keyword>
<dbReference type="Proteomes" id="UP000225972">
    <property type="component" value="Unassembled WGS sequence"/>
</dbReference>
<dbReference type="PANTHER" id="PTHR22911:SF103">
    <property type="entry name" value="BLR2811 PROTEIN"/>
    <property type="match status" value="1"/>
</dbReference>
<reference evidence="4" key="1">
    <citation type="submission" date="2017-05" db="EMBL/GenBank/DDBJ databases">
        <authorList>
            <person name="Rodrigo-Torres L."/>
            <person name="Arahal R. D."/>
            <person name="Lucena T."/>
        </authorList>
    </citation>
    <scope>NUCLEOTIDE SEQUENCE [LARGE SCALE GENOMIC DNA]</scope>
    <source>
        <strain evidence="4">CECT 8649</strain>
    </source>
</reference>
<keyword evidence="4" id="KW-1185">Reference proteome</keyword>
<sequence>MTEINCQSRATVLSGVALMCLGVACFGVNDAIAKVLADRYSPMQILFMRNVLALPVALLLALGFQGHRALRSSKPGVHLVRGVFWILATFLFFTSIKHVGLAKSTALLLASPLLIVAVSAVFLKERTGFNTWVVVISGLLGALIIVRPGLAGFDPLALLALLAALMAAFLMLSARWVDETESFWTLMLYLTASSALVSALAVPFFWVPLQVRDLILFAGVAAFGTAGMVLMTQAFRLAPATVVAPLDYTALLWATLFGWLFWNEVPDLITYIGAAAITLSGIISALQANEGK</sequence>